<evidence type="ECO:0000313" key="2">
    <source>
        <dbReference type="Proteomes" id="UP001382181"/>
    </source>
</evidence>
<reference evidence="1 2" key="1">
    <citation type="submission" date="2023-04" db="EMBL/GenBank/DDBJ databases">
        <title>Genomic diversity of scab-causing Streptomyces spp. in the province of Quebec, Canada.</title>
        <authorList>
            <person name="Biessy A."/>
            <person name="Cadieux M."/>
            <person name="Ciotola M."/>
            <person name="Filion M."/>
        </authorList>
    </citation>
    <scope>NUCLEOTIDE SEQUENCE [LARGE SCALE GENOMIC DNA]</scope>
    <source>
        <strain evidence="1 2">B21-103</strain>
    </source>
</reference>
<accession>A0ABU8A4B6</accession>
<evidence type="ECO:0000313" key="1">
    <source>
        <dbReference type="EMBL" id="MEH0561238.1"/>
    </source>
</evidence>
<organism evidence="1 2">
    <name type="scientific">Streptomyces silvae</name>
    <dbReference type="NCBI Taxonomy" id="2803812"/>
    <lineage>
        <taxon>Bacteria</taxon>
        <taxon>Bacillati</taxon>
        <taxon>Actinomycetota</taxon>
        <taxon>Actinomycetes</taxon>
        <taxon>Kitasatosporales</taxon>
        <taxon>Streptomycetaceae</taxon>
        <taxon>Streptomyces</taxon>
    </lineage>
</organism>
<name>A0ABU8A4B6_9ACTN</name>
<dbReference type="EMBL" id="JARUMK010000001">
    <property type="protein sequence ID" value="MEH0561238.1"/>
    <property type="molecule type" value="Genomic_DNA"/>
</dbReference>
<dbReference type="Proteomes" id="UP001382181">
    <property type="component" value="Unassembled WGS sequence"/>
</dbReference>
<proteinExistence type="predicted"/>
<sequence length="62" mass="6676">MIREPAEVTVAEDGTIEIPMGVLVEAGLHIGERLLAFSDGDGRITLRRATDAVEDLLRDGTL</sequence>
<comment type="caution">
    <text evidence="1">The sequence shown here is derived from an EMBL/GenBank/DDBJ whole genome shotgun (WGS) entry which is preliminary data.</text>
</comment>
<evidence type="ECO:0008006" key="3">
    <source>
        <dbReference type="Google" id="ProtNLM"/>
    </source>
</evidence>
<keyword evidence="2" id="KW-1185">Reference proteome</keyword>
<dbReference type="RefSeq" id="WP_319226103.1">
    <property type="nucleotide sequence ID" value="NZ_JARUMK010000001.1"/>
</dbReference>
<protein>
    <recommendedName>
        <fullName evidence="3">SpoVT-AbrB domain-containing protein</fullName>
    </recommendedName>
</protein>
<gene>
    <name evidence="1" type="ORF">QBA37_18605</name>
</gene>